<feature type="region of interest" description="Disordered" evidence="1">
    <location>
        <begin position="215"/>
        <end position="256"/>
    </location>
</feature>
<keyword evidence="3" id="KW-1185">Reference proteome</keyword>
<dbReference type="Proteomes" id="UP000317043">
    <property type="component" value="Unassembled WGS sequence"/>
</dbReference>
<dbReference type="AlphaFoldDB" id="A0A543AWF4"/>
<dbReference type="InParanoid" id="A0A543AWF4"/>
<organism evidence="2 3">
    <name type="scientific">Stackebrandtia endophytica</name>
    <dbReference type="NCBI Taxonomy" id="1496996"/>
    <lineage>
        <taxon>Bacteria</taxon>
        <taxon>Bacillati</taxon>
        <taxon>Actinomycetota</taxon>
        <taxon>Actinomycetes</taxon>
        <taxon>Glycomycetales</taxon>
        <taxon>Glycomycetaceae</taxon>
        <taxon>Stackebrandtia</taxon>
    </lineage>
</organism>
<protein>
    <recommendedName>
        <fullName evidence="4">Lipoprotein</fullName>
    </recommendedName>
</protein>
<gene>
    <name evidence="2" type="ORF">FB566_2422</name>
</gene>
<sequence>MAAVAVVVSGCSGTAGDGVQPIPSLAPEPVNSAATDTGNPGVDLASRAALAKDQHYMAVYEWRADEADPVEVTVTHAEDGSWRVDVPGGAHGGKVDVTIVWTKLGFFQCELVKRDECFQLAGPDQQIPEANDPLVQHPFTDWLDTLLDRRNPLSIAFTDPPKGGDDESQCYSLERNSVSVEAPIPPSHICLRNDGTITWVTSSFGSLKLIGDVMPPPEQTILPGDVSDGAPLKTSPPPTKSPSPSPSDSPSPSVEP</sequence>
<comment type="caution">
    <text evidence="2">The sequence shown here is derived from an EMBL/GenBank/DDBJ whole genome shotgun (WGS) entry which is preliminary data.</text>
</comment>
<evidence type="ECO:0000313" key="2">
    <source>
        <dbReference type="EMBL" id="TQL76880.1"/>
    </source>
</evidence>
<name>A0A543AWF4_9ACTN</name>
<accession>A0A543AWF4</accession>
<evidence type="ECO:0000313" key="3">
    <source>
        <dbReference type="Proteomes" id="UP000317043"/>
    </source>
</evidence>
<dbReference type="EMBL" id="VFOW01000001">
    <property type="protein sequence ID" value="TQL76880.1"/>
    <property type="molecule type" value="Genomic_DNA"/>
</dbReference>
<reference evidence="2 3" key="1">
    <citation type="submission" date="2019-06" db="EMBL/GenBank/DDBJ databases">
        <title>Sequencing the genomes of 1000 actinobacteria strains.</title>
        <authorList>
            <person name="Klenk H.-P."/>
        </authorList>
    </citation>
    <scope>NUCLEOTIDE SEQUENCE [LARGE SCALE GENOMIC DNA]</scope>
    <source>
        <strain evidence="2 3">DSM 45928</strain>
    </source>
</reference>
<proteinExistence type="predicted"/>
<evidence type="ECO:0008006" key="4">
    <source>
        <dbReference type="Google" id="ProtNLM"/>
    </source>
</evidence>
<feature type="compositionally biased region" description="Pro residues" evidence="1">
    <location>
        <begin position="234"/>
        <end position="256"/>
    </location>
</feature>
<evidence type="ECO:0000256" key="1">
    <source>
        <dbReference type="SAM" id="MobiDB-lite"/>
    </source>
</evidence>